<name>A0A645CYP9_9ZZZZ</name>
<sequence>MSFEFFRQILIFAGFLAEPARIRGNPQRILGGFDIDIRAKSGRLVEVVNPDGDLIAAFLQLFGNIEPERLAIRPGLRTGFHTVDISVRNVIRHDRHLGVFRHFVQIEILGQPDL</sequence>
<gene>
    <name evidence="1" type="ORF">SDC9_129036</name>
</gene>
<reference evidence="1" key="1">
    <citation type="submission" date="2019-08" db="EMBL/GenBank/DDBJ databases">
        <authorList>
            <person name="Kucharzyk K."/>
            <person name="Murdoch R.W."/>
            <person name="Higgins S."/>
            <person name="Loffler F."/>
        </authorList>
    </citation>
    <scope>NUCLEOTIDE SEQUENCE</scope>
</reference>
<dbReference type="AlphaFoldDB" id="A0A645CYP9"/>
<evidence type="ECO:0000313" key="1">
    <source>
        <dbReference type="EMBL" id="MPM81978.1"/>
    </source>
</evidence>
<comment type="caution">
    <text evidence="1">The sequence shown here is derived from an EMBL/GenBank/DDBJ whole genome shotgun (WGS) entry which is preliminary data.</text>
</comment>
<accession>A0A645CYP9</accession>
<dbReference type="EMBL" id="VSSQ01031184">
    <property type="protein sequence ID" value="MPM81978.1"/>
    <property type="molecule type" value="Genomic_DNA"/>
</dbReference>
<organism evidence="1">
    <name type="scientific">bioreactor metagenome</name>
    <dbReference type="NCBI Taxonomy" id="1076179"/>
    <lineage>
        <taxon>unclassified sequences</taxon>
        <taxon>metagenomes</taxon>
        <taxon>ecological metagenomes</taxon>
    </lineage>
</organism>
<protein>
    <submittedName>
        <fullName evidence="1">Uncharacterized protein</fullName>
    </submittedName>
</protein>
<proteinExistence type="predicted"/>